<organism evidence="1 2">
    <name type="scientific">Poseidonocella sedimentorum</name>
    <dbReference type="NCBI Taxonomy" id="871652"/>
    <lineage>
        <taxon>Bacteria</taxon>
        <taxon>Pseudomonadati</taxon>
        <taxon>Pseudomonadota</taxon>
        <taxon>Alphaproteobacteria</taxon>
        <taxon>Rhodobacterales</taxon>
        <taxon>Roseobacteraceae</taxon>
        <taxon>Poseidonocella</taxon>
    </lineage>
</organism>
<accession>A0A1I6DKC0</accession>
<sequence>MATAQSVVTAGPVTDVFGARTLLSGLPQVV</sequence>
<dbReference type="EMBL" id="FOYI01000004">
    <property type="protein sequence ID" value="SFR05896.1"/>
    <property type="molecule type" value="Genomic_DNA"/>
</dbReference>
<keyword evidence="2" id="KW-1185">Reference proteome</keyword>
<evidence type="ECO:0000313" key="2">
    <source>
        <dbReference type="Proteomes" id="UP000199302"/>
    </source>
</evidence>
<reference evidence="1 2" key="1">
    <citation type="submission" date="2016-10" db="EMBL/GenBank/DDBJ databases">
        <authorList>
            <person name="de Groot N.N."/>
        </authorList>
    </citation>
    <scope>NUCLEOTIDE SEQUENCE [LARGE SCALE GENOMIC DNA]</scope>
    <source>
        <strain evidence="2">KMM 9023,NRIC 0796,JCM 17311,KCTC 23692</strain>
    </source>
</reference>
<protein>
    <submittedName>
        <fullName evidence="1">Uncharacterized protein</fullName>
    </submittedName>
</protein>
<name>A0A1I6DKC0_9RHOB</name>
<gene>
    <name evidence="1" type="ORF">SAMN04515673_10418</name>
</gene>
<dbReference type="AlphaFoldDB" id="A0A1I6DKC0"/>
<proteinExistence type="predicted"/>
<dbReference type="Proteomes" id="UP000199302">
    <property type="component" value="Unassembled WGS sequence"/>
</dbReference>
<evidence type="ECO:0000313" key="1">
    <source>
        <dbReference type="EMBL" id="SFR05896.1"/>
    </source>
</evidence>